<dbReference type="GO" id="GO:0032259">
    <property type="term" value="P:methylation"/>
    <property type="evidence" value="ECO:0007669"/>
    <property type="project" value="UniProtKB-KW"/>
</dbReference>
<dbReference type="InterPro" id="IPR029063">
    <property type="entry name" value="SAM-dependent_MTases_sf"/>
</dbReference>
<name>A0ABV6Z5Q8_UNCC1</name>
<dbReference type="PANTHER" id="PTHR36973:SF4">
    <property type="entry name" value="NODULATION PROTEIN"/>
    <property type="match status" value="1"/>
</dbReference>
<keyword evidence="2" id="KW-0489">Methyltransferase</keyword>
<proteinExistence type="predicted"/>
<dbReference type="EMBL" id="JBHPBY010000600">
    <property type="protein sequence ID" value="MFC1853774.1"/>
    <property type="molecule type" value="Genomic_DNA"/>
</dbReference>
<accession>A0ABV6Z5Q8</accession>
<evidence type="ECO:0000313" key="3">
    <source>
        <dbReference type="Proteomes" id="UP001594351"/>
    </source>
</evidence>
<organism evidence="2 3">
    <name type="scientific">candidate division CSSED10-310 bacterium</name>
    <dbReference type="NCBI Taxonomy" id="2855610"/>
    <lineage>
        <taxon>Bacteria</taxon>
        <taxon>Bacteria division CSSED10-310</taxon>
    </lineage>
</organism>
<evidence type="ECO:0000313" key="2">
    <source>
        <dbReference type="EMBL" id="MFC1853774.1"/>
    </source>
</evidence>
<keyword evidence="2" id="KW-0808">Transferase</keyword>
<dbReference type="SUPFAM" id="SSF53335">
    <property type="entry name" value="S-adenosyl-L-methionine-dependent methyltransferases"/>
    <property type="match status" value="1"/>
</dbReference>
<protein>
    <submittedName>
        <fullName evidence="2">FkbM family methyltransferase</fullName>
    </submittedName>
</protein>
<dbReference type="PANTHER" id="PTHR36973">
    <property type="entry name" value="SLL1456 PROTEIN-RELATED"/>
    <property type="match status" value="1"/>
</dbReference>
<dbReference type="Gene3D" id="3.40.50.150">
    <property type="entry name" value="Vaccinia Virus protein VP39"/>
    <property type="match status" value="1"/>
</dbReference>
<sequence length="210" mass="23923">MSDYLYLLEHILEMDSIQTILDVGSRDGLDAIFLCEHFPNARIISFECHPDNIKVCAENIANSNSSDRITLVPYAVGNECKKIEFYPYPGNVGASSMFIHSDKSNRNPILVDMKTIESVLKELSVESVDIVCMDIQGFELYALKGMKNYLERILYIQTEIYSSNDRTSYIGCPSRNDLLNFLSFYNFMILAEHPFGVESNVVLKNMMVRS</sequence>
<dbReference type="InterPro" id="IPR006342">
    <property type="entry name" value="FkbM_mtfrase"/>
</dbReference>
<keyword evidence="3" id="KW-1185">Reference proteome</keyword>
<dbReference type="GO" id="GO:0008168">
    <property type="term" value="F:methyltransferase activity"/>
    <property type="evidence" value="ECO:0007669"/>
    <property type="project" value="UniProtKB-KW"/>
</dbReference>
<dbReference type="Proteomes" id="UP001594351">
    <property type="component" value="Unassembled WGS sequence"/>
</dbReference>
<evidence type="ECO:0000259" key="1">
    <source>
        <dbReference type="Pfam" id="PF05050"/>
    </source>
</evidence>
<comment type="caution">
    <text evidence="2">The sequence shown here is derived from an EMBL/GenBank/DDBJ whole genome shotgun (WGS) entry which is preliminary data.</text>
</comment>
<dbReference type="Pfam" id="PF05050">
    <property type="entry name" value="Methyltransf_21"/>
    <property type="match status" value="1"/>
</dbReference>
<feature type="domain" description="Methyltransferase FkbM" evidence="1">
    <location>
        <begin position="22"/>
        <end position="187"/>
    </location>
</feature>
<reference evidence="2 3" key="1">
    <citation type="submission" date="2024-09" db="EMBL/GenBank/DDBJ databases">
        <title>Laminarin stimulates single cell rates of sulfate reduction while oxygen inhibits transcriptomic activity in coastal marine sediment.</title>
        <authorList>
            <person name="Lindsay M."/>
            <person name="Orcutt B."/>
            <person name="Emerson D."/>
            <person name="Stepanauskas R."/>
            <person name="D'Angelo T."/>
        </authorList>
    </citation>
    <scope>NUCLEOTIDE SEQUENCE [LARGE SCALE GENOMIC DNA]</scope>
    <source>
        <strain evidence="2">SAG AM-311-K15</strain>
    </source>
</reference>
<dbReference type="InterPro" id="IPR053188">
    <property type="entry name" value="FkbM_Methyltransferase"/>
</dbReference>
<dbReference type="NCBIfam" id="TIGR01444">
    <property type="entry name" value="fkbM_fam"/>
    <property type="match status" value="1"/>
</dbReference>
<gene>
    <name evidence="2" type="ORF">ACFL27_26620</name>
</gene>